<gene>
    <name evidence="3" type="ORF">P691DRAFT_774265</name>
</gene>
<comment type="caution">
    <text evidence="3">The sequence shown here is derived from an EMBL/GenBank/DDBJ whole genome shotgun (WGS) entry which is preliminary data.</text>
</comment>
<name>A0A9P5XHP9_9AGAR</name>
<keyword evidence="4" id="KW-1185">Reference proteome</keyword>
<keyword evidence="2" id="KW-0732">Signal</keyword>
<protein>
    <submittedName>
        <fullName evidence="3">Uncharacterized protein</fullName>
    </submittedName>
</protein>
<evidence type="ECO:0000256" key="2">
    <source>
        <dbReference type="SAM" id="SignalP"/>
    </source>
</evidence>
<proteinExistence type="predicted"/>
<feature type="signal peptide" evidence="2">
    <location>
        <begin position="1"/>
        <end position="22"/>
    </location>
</feature>
<sequence>MLVNAKFLLAAAFLASTTLVQAFPAPALDVRQSWDFQQFGAANPEADPDAPGGGLICIGSRCPPSPSTTSTISTTMTTTTTTASVMTTGGTTNGPANNGTTTDASNDGTGGNGGEPGGGHKGTYYKPPTYGAEP</sequence>
<dbReference type="EMBL" id="MU151115">
    <property type="protein sequence ID" value="KAF9449966.1"/>
    <property type="molecule type" value="Genomic_DNA"/>
</dbReference>
<accession>A0A9P5XHP9</accession>
<feature type="compositionally biased region" description="Low complexity" evidence="1">
    <location>
        <begin position="82"/>
        <end position="107"/>
    </location>
</feature>
<feature type="chain" id="PRO_5040330671" evidence="2">
    <location>
        <begin position="23"/>
        <end position="134"/>
    </location>
</feature>
<evidence type="ECO:0000313" key="4">
    <source>
        <dbReference type="Proteomes" id="UP000807342"/>
    </source>
</evidence>
<reference evidence="3" key="1">
    <citation type="submission" date="2020-11" db="EMBL/GenBank/DDBJ databases">
        <authorList>
            <consortium name="DOE Joint Genome Institute"/>
            <person name="Ahrendt S."/>
            <person name="Riley R."/>
            <person name="Andreopoulos W."/>
            <person name="Labutti K."/>
            <person name="Pangilinan J."/>
            <person name="Ruiz-Duenas F.J."/>
            <person name="Barrasa J.M."/>
            <person name="Sanchez-Garcia M."/>
            <person name="Camarero S."/>
            <person name="Miyauchi S."/>
            <person name="Serrano A."/>
            <person name="Linde D."/>
            <person name="Babiker R."/>
            <person name="Drula E."/>
            <person name="Ayuso-Fernandez I."/>
            <person name="Pacheco R."/>
            <person name="Padilla G."/>
            <person name="Ferreira P."/>
            <person name="Barriuso J."/>
            <person name="Kellner H."/>
            <person name="Castanera R."/>
            <person name="Alfaro M."/>
            <person name="Ramirez L."/>
            <person name="Pisabarro A.G."/>
            <person name="Kuo A."/>
            <person name="Tritt A."/>
            <person name="Lipzen A."/>
            <person name="He G."/>
            <person name="Yan M."/>
            <person name="Ng V."/>
            <person name="Cullen D."/>
            <person name="Martin F."/>
            <person name="Rosso M.-N."/>
            <person name="Henrissat B."/>
            <person name="Hibbett D."/>
            <person name="Martinez A.T."/>
            <person name="Grigoriev I.V."/>
        </authorList>
    </citation>
    <scope>NUCLEOTIDE SEQUENCE</scope>
    <source>
        <strain evidence="3">MF-IS2</strain>
    </source>
</reference>
<feature type="region of interest" description="Disordered" evidence="1">
    <location>
        <begin position="82"/>
        <end position="134"/>
    </location>
</feature>
<evidence type="ECO:0000256" key="1">
    <source>
        <dbReference type="SAM" id="MobiDB-lite"/>
    </source>
</evidence>
<evidence type="ECO:0000313" key="3">
    <source>
        <dbReference type="EMBL" id="KAF9449966.1"/>
    </source>
</evidence>
<organism evidence="3 4">
    <name type="scientific">Macrolepiota fuliginosa MF-IS2</name>
    <dbReference type="NCBI Taxonomy" id="1400762"/>
    <lineage>
        <taxon>Eukaryota</taxon>
        <taxon>Fungi</taxon>
        <taxon>Dikarya</taxon>
        <taxon>Basidiomycota</taxon>
        <taxon>Agaricomycotina</taxon>
        <taxon>Agaricomycetes</taxon>
        <taxon>Agaricomycetidae</taxon>
        <taxon>Agaricales</taxon>
        <taxon>Agaricineae</taxon>
        <taxon>Agaricaceae</taxon>
        <taxon>Macrolepiota</taxon>
    </lineage>
</organism>
<dbReference type="Proteomes" id="UP000807342">
    <property type="component" value="Unassembled WGS sequence"/>
</dbReference>
<feature type="compositionally biased region" description="Gly residues" evidence="1">
    <location>
        <begin position="108"/>
        <end position="121"/>
    </location>
</feature>
<dbReference type="AlphaFoldDB" id="A0A9P5XHP9"/>